<dbReference type="EMBL" id="JBHUPB010000015">
    <property type="protein sequence ID" value="MFD2969929.1"/>
    <property type="molecule type" value="Genomic_DNA"/>
</dbReference>
<evidence type="ECO:0000313" key="1">
    <source>
        <dbReference type="EMBL" id="MFD2969929.1"/>
    </source>
</evidence>
<sequence>MMKITTALLFILLNNDCSTIPAAIGAKEETVYVCGSGNGKRYHLKEHCRGLNNCSAKAVKTTIEKAKKEGKTLCGWEK</sequence>
<proteinExistence type="predicted"/>
<reference evidence="2" key="1">
    <citation type="journal article" date="2019" name="Int. J. Syst. Evol. Microbiol.">
        <title>The Global Catalogue of Microorganisms (GCM) 10K type strain sequencing project: providing services to taxonomists for standard genome sequencing and annotation.</title>
        <authorList>
            <consortium name="The Broad Institute Genomics Platform"/>
            <consortium name="The Broad Institute Genome Sequencing Center for Infectious Disease"/>
            <person name="Wu L."/>
            <person name="Ma J."/>
        </authorList>
    </citation>
    <scope>NUCLEOTIDE SEQUENCE [LARGE SCALE GENOMIC DNA]</scope>
    <source>
        <strain evidence="2">KCTC 22814</strain>
    </source>
</reference>
<accession>A0ABW6BNE5</accession>
<name>A0ABW6BNE5_9SPHI</name>
<dbReference type="Proteomes" id="UP001597525">
    <property type="component" value="Unassembled WGS sequence"/>
</dbReference>
<keyword evidence="2" id="KW-1185">Reference proteome</keyword>
<dbReference type="RefSeq" id="WP_320183415.1">
    <property type="nucleotide sequence ID" value="NZ_CP138332.1"/>
</dbReference>
<organism evidence="1 2">
    <name type="scientific">Sphingobacterium bambusae</name>
    <dbReference type="NCBI Taxonomy" id="662858"/>
    <lineage>
        <taxon>Bacteria</taxon>
        <taxon>Pseudomonadati</taxon>
        <taxon>Bacteroidota</taxon>
        <taxon>Sphingobacteriia</taxon>
        <taxon>Sphingobacteriales</taxon>
        <taxon>Sphingobacteriaceae</taxon>
        <taxon>Sphingobacterium</taxon>
    </lineage>
</organism>
<evidence type="ECO:0000313" key="2">
    <source>
        <dbReference type="Proteomes" id="UP001597525"/>
    </source>
</evidence>
<comment type="caution">
    <text evidence="1">The sequence shown here is derived from an EMBL/GenBank/DDBJ whole genome shotgun (WGS) entry which is preliminary data.</text>
</comment>
<gene>
    <name evidence="1" type="ORF">ACFS7Y_21245</name>
</gene>
<protein>
    <submittedName>
        <fullName evidence="1">Uncharacterized protein</fullName>
    </submittedName>
</protein>